<dbReference type="KEGG" id="pda:103709193"/>
<sequence length="3234" mass="361871">MFIAEALRSKVAAQLRPWLQEEPDMELELGFLRSYGRAKNLSLDPSALNSLMDDSVSLEFKSFKVGEVHIRVSPWSSPSLVLQMRGVDVTLASRETVSKKRSSSRDLAARERKKAIALVDPQGASMHEMIEGLLYRSSSGNIAMPLSGVLLSCCQVQLQDIQLKLQFMNAYHACVLKMNDICLEPELLEYSSFLRGILHSLLLPRKERILTISCNSLEFRLKDNDYTNCITSLMGLSTCVRLKGSQPLGFGVQIAHADIKFSSDSIPLLLVMSYVLSSKECDGVRNGQELWKIAGQKLGCLTLHRTFLQRIVHIVVLWSRYVCAYELLLSLVGYSANMTLKENVARVSNNSKCLNHVKHQWKLINELEEKLPAEAVGRARQIARHRLSSCSSSTDLKTSTSLVTTSLLRILALVSLLWRFICFMYQLAADLFFNLCIPCMHRRISRSSALILGGVSQDSGLQFQMTLSLGELYITLSSATSDHDPISGKVEHEAKLHHVNLPSLCLIMKCLCFNYTVNSITKSLFSVLGELRLHLSYVSRASFMDNDPGIKQSLSFKAPKVRSGIESKIIMWSDPVRAYDPSERDAIDSPISADNASIFVLENNIANLWSKWKKVSQIYAEINFQHTDQPFVLCELQNFLIDPYLDSGDYGLHKCTLTLGKMNLDLDYSSIKFSSLLLGQLQHCRHWATTIGRMQSPSSSSIVHEEKPEISMEDRIRSYTSKLKILLINMIPVRNIQIGAVIGGPSIRIFLQDQLLHDTEQYKSPIVAQEKNNYCFVFDLANIEFAVLPASKAVLAALTEESSFNEVDAEYIWFKEPRTLDILEAHASERYVARGRIALDACLRIIGLAVSIDNLEVHQKSHVVGPMSITIHSSICRDYLRSLSGEVDVLSISLSGITTDVAVYLYADELLIFLQVFKAMFSASSGFSNFDSASLCYPREFFSKLMTLAKKYDDLQLTKSKATDENMIIKNTQILVDAALESESVDIILNDSRNKHLSSMNANTASSSAMDNVNVPSTCKEIMMTNMIQFLSFGIGVFVQKSFMQISCSGSFAEMLINFSKIQSVVFNHQSSVEVGTDILQLKTQLDQSLKKLHQFSLCNCVFSLQVGSHGGALPSSYEVERHFLNAGEPETHSCGPNHNVEAGRLLVTDNPGSSSGCWIFMEIEFGEILMAECCMKTLLTATHQPSMLKTSIFFCEDLQTISCKLQGGLIFLETSTLAMFIECYRLYCLLAMQCFSWVCNVSGRSSEKGGILTLSSEHIVRSTNCSNEEHDIGTVSSASNSEKRKMFEHNFVKALSVDLSQFSLALVVMDGSDEIQELILEADMSLQLMSSGKNLFFDLNRLAIFSQHVHRNMLNQTRESLVPHFCSNTAVALSSHSRSGENILASQVSRSMPAGLGDAHSANLPAPGQEILVETSGFSPLYHGNYILKHLAASIKIEKMVLRNELGFGLVQSDWFGKGSISGFDLTIAISEIQMLLALYAPLCGIFTAKASQNLARNFAYRNQGWTTDTDNKITDGAIVAIWDLHQHMYFAVEDREKKYRLVGALHYSLVGERALFRVRFHKTWRKRVSWISLESLYATNEEGKPLCLNYSPGSGFVEISSSNGKRCALWQTIPYEPESYEDDVDDDYMRSCKIASGNAFYLVNQKNDCAVAFVDGLPEFVKKPGNPFKAKVLNDFSPANDVGRLHISNSFSGDVSGTNVQGESSCMEGERSKLDANLPSVIITIDKVVLTIVHEVSDANDKLPLYKGSMNDIHVTGQILPSKFRIISSFQIAVNYFDAQKNLWREIISPVDSSLFFRSRFTHQVLVNKYQKVPVYFYFGVKQVDISLTELSLDVLLYLVGKLNIAGPYAVRRSMIFTNCCKLQNHSGLSLLCHYADNQDAIIAGKQSASIFLRHASLADQSSESKYSVSVSLTKKGVFSTYPIQISVAASSIFAWRTRAVSFKADSRNFPGPFIVAEVLKATEEGLLLVVSPLLRIHNKSEFSLELRIRRPQEAAGESASVLLRSGDTIDDSMAIFDAIDMSGGSKRALMSLSLGNFLLSVRPYISDHIEKFGEIVSIEWSEDLKGGKAVRLSGVFDKLNYRFRKAFGVESLKSFFSTLHCPLVTEGQHVSNLHFLIRTIGRDVPVMQPNVGGASEANTSPVALQVQREIFIYPTIQVYNLLQSEIVVLLTENHPDLCMTGDCKNIGKQAAIPCGSSSYFYANPALIYFSVTLTAYDSKCEPVNSGDWIKKLHKQKSEVHYLDIELDFGGGKYFASLRLTRAERGILEVTVFTTYTLQNNTELFLLCFPSNQKPFPWVESGKYSSNLPPELGCFLPPKSTRSWFLKSNKVHFKSLKEKTSGAFLDLDMLSGFTELSVEGEDDNGVSWIEKLGVSVQPFNHERCVPSQVVCIVPRYVISNESTEAIMVRQCYLEDGMDGITTVEGKQKVTVQMRKNMRKRRDVSFFDSILRRHSNGNEDCHTFIQFCIKENGYSWSGPICVASLGRFFLKFKRFSVTPADRSNPTTWKEDKLMQFAAVHTIQESSSLVLHFYMPPDVALPYRIENCLCGISIMYYQKDLMESDILASGNSVEYAWDDLNLPHKLVVEIVDMHLLREINIDKVTAWKPLFKMRQNKGLALQLPMDKRYGLERKPSDESHGLRVFKVGYEVYADGLCRVLRICELADSYREEKMLQPCATFQLRISYFAVHFLDSSKQKEADTSDLQTYSTIIVARLGNSMLDLLTTDQYKYYRARIQSINVDEKWQGAPFASMVRKSQLHDSGSNENILKIVFILCSTNSSVKQVKYSSIILQPIDLKVDEETLMRLVPFWRTSLSDSRTQSQQYYFKHFEIHPIKIIASFLPGSPYASYSSAQETLRSLLHSVIKVPAVNNKVVELNGVLLTHALVTFRELLIKCAQHYSWYVIRAVYIAKGSPLLPPAFASIFDDTASSSLDVFFDPSDGSISLPGLTLGMFKFISKCIDSKGFSGTKRYFGDLGKTIKMAGSNALFAAVTEISDSVLRGAETNGFSGMVNGLHQGILRLAMEPSLLGAAVMEGGPNRKIKLDRSPGVDELYIEGYLQAMLDVMYKQEYLRVRVIDDQVILKNLPPNSSIINEIEENVKSFLVSKALLTGDISTASRPLRHLRSESEWKLGPTVLTLCEHLFVSLAIQMLRKHANKFLVNIRWNVKAGGDRGEASSDESQAKPSRTWAVGKFLLSGMIAYLDGRLCRHIPNPIARRIVSGFLLSFLQKDNE</sequence>
<dbReference type="GeneID" id="103709193"/>
<dbReference type="Proteomes" id="UP000228380">
    <property type="component" value="Chromosome 16"/>
</dbReference>
<reference evidence="3" key="2">
    <citation type="submission" date="2025-08" db="UniProtKB">
        <authorList>
            <consortium name="RefSeq"/>
        </authorList>
    </citation>
    <scope>IDENTIFICATION</scope>
    <source>
        <tissue evidence="3">Young leaves</tissue>
    </source>
</reference>
<reference evidence="2" key="1">
    <citation type="journal article" date="2019" name="Nat. Commun.">
        <title>Genome-wide association mapping of date palm fruit traits.</title>
        <authorList>
            <person name="Hazzouri K.M."/>
            <person name="Gros-Balthazard M."/>
            <person name="Flowers J.M."/>
            <person name="Copetti D."/>
            <person name="Lemansour A."/>
            <person name="Lebrun M."/>
            <person name="Masmoudi K."/>
            <person name="Ferrand S."/>
            <person name="Dhar M.I."/>
            <person name="Fresquez Z.A."/>
            <person name="Rosas U."/>
            <person name="Zhang J."/>
            <person name="Talag J."/>
            <person name="Lee S."/>
            <person name="Kudrna D."/>
            <person name="Powell R.F."/>
            <person name="Leitch I.J."/>
            <person name="Krueger R.R."/>
            <person name="Wing R.A."/>
            <person name="Amiri K.M.A."/>
            <person name="Purugganan M.D."/>
        </authorList>
    </citation>
    <scope>NUCLEOTIDE SEQUENCE [LARGE SCALE GENOMIC DNA]</scope>
    <source>
        <strain evidence="2">cv. Khalas</strain>
    </source>
</reference>
<protein>
    <submittedName>
        <fullName evidence="3">Uncharacterized protein LOC103709193 isoform X1</fullName>
    </submittedName>
</protein>
<keyword evidence="2" id="KW-1185">Reference proteome</keyword>
<evidence type="ECO:0000313" key="3">
    <source>
        <dbReference type="RefSeq" id="XP_038970269.1"/>
    </source>
</evidence>
<accession>A0A8B8ZEF6</accession>
<evidence type="ECO:0000313" key="2">
    <source>
        <dbReference type="Proteomes" id="UP000228380"/>
    </source>
</evidence>
<dbReference type="GO" id="GO:0006623">
    <property type="term" value="P:protein targeting to vacuole"/>
    <property type="evidence" value="ECO:0007669"/>
    <property type="project" value="TreeGrafter"/>
</dbReference>
<proteinExistence type="predicted"/>
<feature type="domain" description="Vacuolar protein sorting-associated protein 13 VPS13 adaptor binding" evidence="1">
    <location>
        <begin position="2152"/>
        <end position="2579"/>
    </location>
</feature>
<dbReference type="RefSeq" id="XP_038970269.1">
    <property type="nucleotide sequence ID" value="XM_039114341.1"/>
</dbReference>
<dbReference type="GO" id="GO:0045053">
    <property type="term" value="P:protein retention in Golgi apparatus"/>
    <property type="evidence" value="ECO:0007669"/>
    <property type="project" value="TreeGrafter"/>
</dbReference>
<evidence type="ECO:0000259" key="1">
    <source>
        <dbReference type="Pfam" id="PF25036"/>
    </source>
</evidence>
<dbReference type="OrthoDB" id="428159at2759"/>
<gene>
    <name evidence="3" type="primary">LOC103709193</name>
</gene>
<dbReference type="InterPro" id="IPR026847">
    <property type="entry name" value="VPS13"/>
</dbReference>
<name>A0A8B8ZEF6_PHODC</name>
<dbReference type="PANTHER" id="PTHR16166">
    <property type="entry name" value="VACUOLAR PROTEIN SORTING-ASSOCIATED PROTEIN VPS13"/>
    <property type="match status" value="1"/>
</dbReference>
<dbReference type="InterPro" id="IPR009543">
    <property type="entry name" value="VPS13_VAB"/>
</dbReference>
<organism evidence="2 3">
    <name type="scientific">Phoenix dactylifera</name>
    <name type="common">Date palm</name>
    <dbReference type="NCBI Taxonomy" id="42345"/>
    <lineage>
        <taxon>Eukaryota</taxon>
        <taxon>Viridiplantae</taxon>
        <taxon>Streptophyta</taxon>
        <taxon>Embryophyta</taxon>
        <taxon>Tracheophyta</taxon>
        <taxon>Spermatophyta</taxon>
        <taxon>Magnoliopsida</taxon>
        <taxon>Liliopsida</taxon>
        <taxon>Arecaceae</taxon>
        <taxon>Coryphoideae</taxon>
        <taxon>Phoeniceae</taxon>
        <taxon>Phoenix</taxon>
    </lineage>
</organism>
<dbReference type="Pfam" id="PF25036">
    <property type="entry name" value="VPS13_VAB"/>
    <property type="match status" value="1"/>
</dbReference>
<dbReference type="PANTHER" id="PTHR16166:SF130">
    <property type="entry name" value="PROTEIN SORTING-ASSOCIATED PROTEIN, PUTATIVE (DUF1162)-RELATED"/>
    <property type="match status" value="1"/>
</dbReference>